<accession>A0ABD1MQQ6</accession>
<feature type="compositionally biased region" description="Polar residues" evidence="3">
    <location>
        <begin position="471"/>
        <end position="486"/>
    </location>
</feature>
<keyword evidence="4" id="KW-0812">Transmembrane</keyword>
<dbReference type="Proteomes" id="UP001603857">
    <property type="component" value="Unassembled WGS sequence"/>
</dbReference>
<feature type="compositionally biased region" description="Polar residues" evidence="3">
    <location>
        <begin position="548"/>
        <end position="563"/>
    </location>
</feature>
<evidence type="ECO:0000313" key="5">
    <source>
        <dbReference type="EMBL" id="KAL2338011.1"/>
    </source>
</evidence>
<evidence type="ECO:0000256" key="4">
    <source>
        <dbReference type="SAM" id="Phobius"/>
    </source>
</evidence>
<evidence type="ECO:0000256" key="1">
    <source>
        <dbReference type="ARBA" id="ARBA00023054"/>
    </source>
</evidence>
<protein>
    <recommendedName>
        <fullName evidence="7">Protein CHUP1, chloroplastic</fullName>
    </recommendedName>
</protein>
<proteinExistence type="predicted"/>
<feature type="region of interest" description="Disordered" evidence="3">
    <location>
        <begin position="99"/>
        <end position="118"/>
    </location>
</feature>
<dbReference type="EMBL" id="JBGMDY010000004">
    <property type="protein sequence ID" value="KAL2338011.1"/>
    <property type="molecule type" value="Genomic_DNA"/>
</dbReference>
<name>A0ABD1MQQ6_9FABA</name>
<feature type="region of interest" description="Disordered" evidence="3">
    <location>
        <begin position="498"/>
        <end position="639"/>
    </location>
</feature>
<keyword evidence="4" id="KW-1133">Transmembrane helix</keyword>
<feature type="region of interest" description="Disordered" evidence="3">
    <location>
        <begin position="440"/>
        <end position="486"/>
    </location>
</feature>
<feature type="transmembrane region" description="Helical" evidence="4">
    <location>
        <begin position="23"/>
        <end position="43"/>
    </location>
</feature>
<keyword evidence="1 2" id="KW-0175">Coiled coil</keyword>
<dbReference type="AlphaFoldDB" id="A0ABD1MQQ6"/>
<feature type="compositionally biased region" description="Low complexity" evidence="3">
    <location>
        <begin position="443"/>
        <end position="457"/>
    </location>
</feature>
<keyword evidence="6" id="KW-1185">Reference proteome</keyword>
<feature type="compositionally biased region" description="Polar residues" evidence="3">
    <location>
        <begin position="521"/>
        <end position="534"/>
    </location>
</feature>
<organism evidence="5 6">
    <name type="scientific">Flemingia macrophylla</name>
    <dbReference type="NCBI Taxonomy" id="520843"/>
    <lineage>
        <taxon>Eukaryota</taxon>
        <taxon>Viridiplantae</taxon>
        <taxon>Streptophyta</taxon>
        <taxon>Embryophyta</taxon>
        <taxon>Tracheophyta</taxon>
        <taxon>Spermatophyta</taxon>
        <taxon>Magnoliopsida</taxon>
        <taxon>eudicotyledons</taxon>
        <taxon>Gunneridae</taxon>
        <taxon>Pentapetalae</taxon>
        <taxon>rosids</taxon>
        <taxon>fabids</taxon>
        <taxon>Fabales</taxon>
        <taxon>Fabaceae</taxon>
        <taxon>Papilionoideae</taxon>
        <taxon>50 kb inversion clade</taxon>
        <taxon>NPAAA clade</taxon>
        <taxon>indigoferoid/millettioid clade</taxon>
        <taxon>Phaseoleae</taxon>
        <taxon>Flemingia</taxon>
    </lineage>
</organism>
<dbReference type="PANTHER" id="PTHR31342">
    <property type="entry name" value="PROTEIN CHUP1, CHLOROPLASTIC"/>
    <property type="match status" value="1"/>
</dbReference>
<reference evidence="5 6" key="1">
    <citation type="submission" date="2024-08" db="EMBL/GenBank/DDBJ databases">
        <title>Insights into the chromosomal genome structure of Flemingia macrophylla.</title>
        <authorList>
            <person name="Ding Y."/>
            <person name="Zhao Y."/>
            <person name="Bi W."/>
            <person name="Wu M."/>
            <person name="Zhao G."/>
            <person name="Gong Y."/>
            <person name="Li W."/>
            <person name="Zhang P."/>
        </authorList>
    </citation>
    <scope>NUCLEOTIDE SEQUENCE [LARGE SCALE GENOMIC DNA]</scope>
    <source>
        <strain evidence="5">DYQJB</strain>
        <tissue evidence="5">Leaf</tissue>
    </source>
</reference>
<gene>
    <name evidence="5" type="ORF">Fmac_012457</name>
</gene>
<feature type="compositionally biased region" description="Basic and acidic residues" evidence="3">
    <location>
        <begin position="59"/>
        <end position="68"/>
    </location>
</feature>
<feature type="region of interest" description="Disordered" evidence="3">
    <location>
        <begin position="49"/>
        <end position="70"/>
    </location>
</feature>
<feature type="coiled-coil region" evidence="2">
    <location>
        <begin position="165"/>
        <end position="378"/>
    </location>
</feature>
<dbReference type="InterPro" id="IPR040265">
    <property type="entry name" value="CHUP1/IPGA1-like"/>
</dbReference>
<sequence>MMEKIFGKLLKWKTKEEKSMKPFLLKCGFAMALTLAGFLYSHVRTKRIKPSATSPTGHPSDHGNEVNLRRGKGVASSSCSTISEENVLDSEATCINKMVGKNSPLGHSPRTKQSGEKDDFLLPEFNDLTKEAEFEGIDAGSSFKKEVETPRSKVGSPMAYASFEKDDYEKEIRKLRSMIRKLQERETNLEVQLLEYCGLREQEAAVMELQNRLKISNMEAKMFTLKVETLQSENRRLEAQVSDHAKVISELDNAKSKVKFLKKKIRCEAEQNRELIMNLKQKVSKMQDHELKVAASDHEIQVKLKRLKDLECEAEQLRKSNLRLQMDNSDLSRRLDSTQILANAVLENPEANVTREESERLRQENERLMKEVEQLNADRCSDLEELVYLRWINACLRHELRNYQPPSGKSVARDLSKSLSPTSERKAKQLILEYANNGRRASNSDLDSDQWSSSQASFLTDSGERDDYSPLDNSSETKANNNTSKSKIFGKLMKLIRGIDSPHHRGRLPSKGKSISREDSNASQFSLSIPNGNDNGIEGLRSEYPTPGATSRTSSFEYNQTLSLKDESSRTSYSHTPGSSKNLSPRRRSSVDSKNHVDSFSESSDMDKSNLVKYAEALRKSDETPKHKTHRRSAVYSSF</sequence>
<evidence type="ECO:0000313" key="6">
    <source>
        <dbReference type="Proteomes" id="UP001603857"/>
    </source>
</evidence>
<feature type="region of interest" description="Disordered" evidence="3">
    <location>
        <begin position="403"/>
        <end position="424"/>
    </location>
</feature>
<evidence type="ECO:0000256" key="3">
    <source>
        <dbReference type="SAM" id="MobiDB-lite"/>
    </source>
</evidence>
<feature type="compositionally biased region" description="Polar residues" evidence="3">
    <location>
        <begin position="570"/>
        <end position="583"/>
    </location>
</feature>
<evidence type="ECO:0000256" key="2">
    <source>
        <dbReference type="SAM" id="Coils"/>
    </source>
</evidence>
<feature type="compositionally biased region" description="Basic and acidic residues" evidence="3">
    <location>
        <begin position="589"/>
        <end position="626"/>
    </location>
</feature>
<dbReference type="PANTHER" id="PTHR31342:SF4">
    <property type="entry name" value="ACTIN BINDING PROTEIN FAMILY"/>
    <property type="match status" value="1"/>
</dbReference>
<keyword evidence="4" id="KW-0472">Membrane</keyword>
<evidence type="ECO:0008006" key="7">
    <source>
        <dbReference type="Google" id="ProtNLM"/>
    </source>
</evidence>
<comment type="caution">
    <text evidence="5">The sequence shown here is derived from an EMBL/GenBank/DDBJ whole genome shotgun (WGS) entry which is preliminary data.</text>
</comment>